<proteinExistence type="predicted"/>
<keyword evidence="1" id="KW-0472">Membrane</keyword>
<keyword evidence="1" id="KW-1133">Transmembrane helix</keyword>
<sequence length="475" mass="50446">MTDESTEVQRAIERSAALIGFNRREDARRELLAATSRHPDADELWAALAVLEVQLSDFAAARVSAERALALNPESALGLHALAPSLFYLKQKKRARAVVDELVSRYPQWPAAHLQSAFIYAWTEFGIDDRNRARLSALRAIELAPEDPGAYGDAVDVLAALRFYGEANVLLTRALELDPTNEQLLLLRARFGGSAESGAEDIYLGMIAENPRQSQAGRALHQLVWHRMTRLASLMLGIAAAFLVVATVLYSSPLGSTALGVPAVGVILIFAIIWLVWAGSLGRQVPRGYLLDALRGAGEAFVALLLVLGAAIATTLAVIALVLPRPGGEDYLGPTLLSVVTALAVSGAALGLAEVALRVASLRTALRHDLYPDTPAGRLAGVFATKGRGQGVVSRAFLAFFYALFAIGGAWPPALPGLGAVLAALLASVFARLAVRAALRRWKGARGWFVPAGALVIVALALAVLQVQQWAAVVA</sequence>
<dbReference type="EMBL" id="SISG01000002">
    <property type="protein sequence ID" value="TBN55540.1"/>
    <property type="molecule type" value="Genomic_DNA"/>
</dbReference>
<organism evidence="2 3">
    <name type="scientific">Glaciihabitans arcticus</name>
    <dbReference type="NCBI Taxonomy" id="2668039"/>
    <lineage>
        <taxon>Bacteria</taxon>
        <taxon>Bacillati</taxon>
        <taxon>Actinomycetota</taxon>
        <taxon>Actinomycetes</taxon>
        <taxon>Micrococcales</taxon>
        <taxon>Microbacteriaceae</taxon>
        <taxon>Glaciihabitans</taxon>
    </lineage>
</organism>
<dbReference type="AlphaFoldDB" id="A0A4Q9GTI9"/>
<evidence type="ECO:0000313" key="2">
    <source>
        <dbReference type="EMBL" id="TBN55540.1"/>
    </source>
</evidence>
<feature type="transmembrane region" description="Helical" evidence="1">
    <location>
        <begin position="335"/>
        <end position="357"/>
    </location>
</feature>
<accession>A0A4Q9GTI9</accession>
<feature type="transmembrane region" description="Helical" evidence="1">
    <location>
        <begin position="417"/>
        <end position="435"/>
    </location>
</feature>
<protein>
    <submittedName>
        <fullName evidence="2">Uncharacterized protein</fullName>
    </submittedName>
</protein>
<feature type="transmembrane region" description="Helical" evidence="1">
    <location>
        <begin position="447"/>
        <end position="467"/>
    </location>
</feature>
<evidence type="ECO:0000313" key="3">
    <source>
        <dbReference type="Proteomes" id="UP000294194"/>
    </source>
</evidence>
<dbReference type="Gene3D" id="1.25.40.10">
    <property type="entry name" value="Tetratricopeptide repeat domain"/>
    <property type="match status" value="1"/>
</dbReference>
<name>A0A4Q9GTI9_9MICO</name>
<keyword evidence="3" id="KW-1185">Reference proteome</keyword>
<feature type="transmembrane region" description="Helical" evidence="1">
    <location>
        <begin position="392"/>
        <end position="411"/>
    </location>
</feature>
<dbReference type="SUPFAM" id="SSF48452">
    <property type="entry name" value="TPR-like"/>
    <property type="match status" value="1"/>
</dbReference>
<keyword evidence="1" id="KW-0812">Transmembrane</keyword>
<comment type="caution">
    <text evidence="2">The sequence shown here is derived from an EMBL/GenBank/DDBJ whole genome shotgun (WGS) entry which is preliminary data.</text>
</comment>
<dbReference type="RefSeq" id="WP_130983111.1">
    <property type="nucleotide sequence ID" value="NZ_SISG01000002.1"/>
</dbReference>
<feature type="transmembrane region" description="Helical" evidence="1">
    <location>
        <begin position="258"/>
        <end position="279"/>
    </location>
</feature>
<feature type="transmembrane region" description="Helical" evidence="1">
    <location>
        <begin position="300"/>
        <end position="323"/>
    </location>
</feature>
<dbReference type="InterPro" id="IPR011990">
    <property type="entry name" value="TPR-like_helical_dom_sf"/>
</dbReference>
<dbReference type="Proteomes" id="UP000294194">
    <property type="component" value="Unassembled WGS sequence"/>
</dbReference>
<reference evidence="3" key="1">
    <citation type="submission" date="2019-02" db="EMBL/GenBank/DDBJ databases">
        <title>Glaciihabitans arcticus sp. nov., a psychrotolerant bacterium isolated from polar soil.</title>
        <authorList>
            <person name="Dahal R.H."/>
        </authorList>
    </citation>
    <scope>NUCLEOTIDE SEQUENCE [LARGE SCALE GENOMIC DNA]</scope>
    <source>
        <strain evidence="3">RP-3-7</strain>
    </source>
</reference>
<feature type="transmembrane region" description="Helical" evidence="1">
    <location>
        <begin position="231"/>
        <end position="252"/>
    </location>
</feature>
<evidence type="ECO:0000256" key="1">
    <source>
        <dbReference type="SAM" id="Phobius"/>
    </source>
</evidence>
<gene>
    <name evidence="2" type="ORF">EYE40_15185</name>
</gene>